<evidence type="ECO:0000256" key="9">
    <source>
        <dbReference type="ARBA" id="ARBA00023157"/>
    </source>
</evidence>
<feature type="domain" description="EGF-like" evidence="13">
    <location>
        <begin position="686"/>
        <end position="724"/>
    </location>
</feature>
<keyword evidence="3" id="KW-0964">Secreted</keyword>
<evidence type="ECO:0000256" key="3">
    <source>
        <dbReference type="ARBA" id="ARBA00022525"/>
    </source>
</evidence>
<dbReference type="FunFam" id="2.10.25.10:FF:000201">
    <property type="entry name" value="EGF-containing fibulin-like extracellular matrix protein 2"/>
    <property type="match status" value="1"/>
</dbReference>
<feature type="domain" description="EGF-like" evidence="13">
    <location>
        <begin position="645"/>
        <end position="685"/>
    </location>
</feature>
<dbReference type="PANTHER" id="PTHR13223:SF2">
    <property type="entry name" value="ACIDIC FIBROBLAST GROWTH FACTOR INTRACELLULAR-BINDING PROTEIN"/>
    <property type="match status" value="1"/>
</dbReference>
<evidence type="ECO:0000256" key="5">
    <source>
        <dbReference type="ARBA" id="ARBA00022536"/>
    </source>
</evidence>
<evidence type="ECO:0000256" key="10">
    <source>
        <dbReference type="ARBA" id="ARBA00023180"/>
    </source>
</evidence>
<dbReference type="InterPro" id="IPR008614">
    <property type="entry name" value="FIBP"/>
</dbReference>
<keyword evidence="7" id="KW-0677">Repeat</keyword>
<comment type="caution">
    <text evidence="14">The sequence shown here is derived from an EMBL/GenBank/DDBJ whole genome shotgun (WGS) entry which is preliminary data.</text>
</comment>
<reference evidence="14" key="1">
    <citation type="submission" date="2023-06" db="EMBL/GenBank/DDBJ databases">
        <title>Male Hemibagrus guttatus genome.</title>
        <authorList>
            <person name="Bian C."/>
        </authorList>
    </citation>
    <scope>NUCLEOTIDE SEQUENCE</scope>
    <source>
        <strain evidence="14">Male_cb2023</strain>
        <tissue evidence="14">Muscle</tissue>
    </source>
</reference>
<dbReference type="GO" id="GO:0005509">
    <property type="term" value="F:calcium ion binding"/>
    <property type="evidence" value="ECO:0007669"/>
    <property type="project" value="InterPro"/>
</dbReference>
<dbReference type="Pfam" id="PF22914">
    <property type="entry name" value="Fibulin_C"/>
    <property type="match status" value="1"/>
</dbReference>
<dbReference type="FunFam" id="2.10.25.10:FF:000038">
    <property type="entry name" value="Fibrillin 2"/>
    <property type="match status" value="1"/>
</dbReference>
<comment type="similarity">
    <text evidence="2">Belongs to the fibulin family.</text>
</comment>
<evidence type="ECO:0000256" key="2">
    <source>
        <dbReference type="ARBA" id="ARBA00006127"/>
    </source>
</evidence>
<evidence type="ECO:0000256" key="1">
    <source>
        <dbReference type="ARBA" id="ARBA00004498"/>
    </source>
</evidence>
<name>A0AAE0QY16_9TELE</name>
<dbReference type="PROSITE" id="PS00010">
    <property type="entry name" value="ASX_HYDROXYL"/>
    <property type="match status" value="3"/>
</dbReference>
<dbReference type="FunFam" id="2.10.25.10:FF:000290">
    <property type="entry name" value="EGF-containing fibulin-like extracellular matrix protein 2"/>
    <property type="match status" value="1"/>
</dbReference>
<feature type="region of interest" description="Disordered" evidence="12">
    <location>
        <begin position="431"/>
        <end position="471"/>
    </location>
</feature>
<dbReference type="Gene3D" id="2.10.25.10">
    <property type="entry name" value="Laminin"/>
    <property type="match status" value="5"/>
</dbReference>
<dbReference type="FunFam" id="2.10.25.10:FF:000240">
    <property type="entry name" value="Vitamin K-dependent protein S"/>
    <property type="match status" value="1"/>
</dbReference>
<keyword evidence="5 11" id="KW-0245">EGF-like domain</keyword>
<dbReference type="InterPro" id="IPR049883">
    <property type="entry name" value="NOTCH1_EGF-like"/>
</dbReference>
<dbReference type="InterPro" id="IPR001881">
    <property type="entry name" value="EGF-like_Ca-bd_dom"/>
</dbReference>
<accession>A0AAE0QY16</accession>
<dbReference type="InterPro" id="IPR018097">
    <property type="entry name" value="EGF_Ca-bd_CS"/>
</dbReference>
<dbReference type="Pfam" id="PF05427">
    <property type="entry name" value="FIBP"/>
    <property type="match status" value="1"/>
</dbReference>
<keyword evidence="10" id="KW-0325">Glycoprotein</keyword>
<dbReference type="SMART" id="SM00181">
    <property type="entry name" value="EGF"/>
    <property type="match status" value="5"/>
</dbReference>
<dbReference type="PANTHER" id="PTHR13223">
    <property type="entry name" value="ACIDIC FIBROBLAST GROWTH FACTOR INTRACELLULAR BINDING PROTEIN"/>
    <property type="match status" value="1"/>
</dbReference>
<dbReference type="GO" id="GO:0070527">
    <property type="term" value="P:platelet aggregation"/>
    <property type="evidence" value="ECO:0007669"/>
    <property type="project" value="TreeGrafter"/>
</dbReference>
<gene>
    <name evidence="14" type="ORF">QTP70_021204</name>
</gene>
<dbReference type="PROSITE" id="PS01187">
    <property type="entry name" value="EGF_CA"/>
    <property type="match status" value="1"/>
</dbReference>
<keyword evidence="6" id="KW-0732">Signal</keyword>
<dbReference type="GO" id="GO:0017134">
    <property type="term" value="F:fibroblast growth factor binding"/>
    <property type="evidence" value="ECO:0007669"/>
    <property type="project" value="TreeGrafter"/>
</dbReference>
<proteinExistence type="inferred from homology"/>
<keyword evidence="9" id="KW-1015">Disulfide bond</keyword>
<dbReference type="SMART" id="SM00179">
    <property type="entry name" value="EGF_CA"/>
    <property type="match status" value="6"/>
</dbReference>
<evidence type="ECO:0000313" key="14">
    <source>
        <dbReference type="EMBL" id="KAK3535900.1"/>
    </source>
</evidence>
<dbReference type="GO" id="GO:0005634">
    <property type="term" value="C:nucleus"/>
    <property type="evidence" value="ECO:0007669"/>
    <property type="project" value="TreeGrafter"/>
</dbReference>
<dbReference type="AlphaFoldDB" id="A0AAE0QY16"/>
<evidence type="ECO:0000256" key="7">
    <source>
        <dbReference type="ARBA" id="ARBA00022737"/>
    </source>
</evidence>
<dbReference type="InterPro" id="IPR000152">
    <property type="entry name" value="EGF-type_Asp/Asn_hydroxyl_site"/>
</dbReference>
<evidence type="ECO:0000256" key="4">
    <source>
        <dbReference type="ARBA" id="ARBA00022530"/>
    </source>
</evidence>
<dbReference type="SUPFAM" id="SSF57196">
    <property type="entry name" value="EGF/Laminin"/>
    <property type="match status" value="4"/>
</dbReference>
<dbReference type="InterPro" id="IPR055088">
    <property type="entry name" value="Fibulin_C"/>
</dbReference>
<dbReference type="CDD" id="cd00054">
    <property type="entry name" value="EGF_CA"/>
    <property type="match status" value="4"/>
</dbReference>
<feature type="compositionally biased region" description="Basic and acidic residues" evidence="12">
    <location>
        <begin position="440"/>
        <end position="453"/>
    </location>
</feature>
<dbReference type="Pfam" id="PF07645">
    <property type="entry name" value="EGF_CA"/>
    <property type="match status" value="3"/>
</dbReference>
<dbReference type="Proteomes" id="UP001274896">
    <property type="component" value="Unassembled WGS sequence"/>
</dbReference>
<evidence type="ECO:0000256" key="8">
    <source>
        <dbReference type="ARBA" id="ARBA00022837"/>
    </source>
</evidence>
<dbReference type="Pfam" id="PF12662">
    <property type="entry name" value="cEGF"/>
    <property type="match status" value="2"/>
</dbReference>
<dbReference type="EMBL" id="JAUCMX010000009">
    <property type="protein sequence ID" value="KAK3535900.1"/>
    <property type="molecule type" value="Genomic_DNA"/>
</dbReference>
<protein>
    <recommendedName>
        <fullName evidence="13">EGF-like domain-containing protein</fullName>
    </recommendedName>
</protein>
<evidence type="ECO:0000256" key="12">
    <source>
        <dbReference type="SAM" id="MobiDB-lite"/>
    </source>
</evidence>
<sequence>MTGSEQQTTGSEDLQNCSSCGVFPVYSGPMKEQWLMLFVPSFLELVSKQLRANGSYSVVLIGLASYRYISQSIKMSVELDVFVGNTTIMDKEVYQLWLNGYTVNDAVKVRIEGGVMEECEASPDVLMSDTMDQFRTFQMCERLLQNPAKLANQLLFQIPPDRQAMLIERYYAFDDAFAREVLGKKLSKGTKKDLDDVSAKTGITLKSCRRQFDNFKRVFKVVEELKGPLVENIRQHFLLPDQLARDYAAIVFFANNRFETGKKKLQYLGFQDFAFCAGQLINNWTVGAVDNMVEDMDVDLDKEFLQDLKELKMLITDKDLLDQHKSLVCVALRGKTKVFNEMEANFKNLSRGLVNIAAKLTNTKDVRDFFIDLVEKFIEPCRSEKWTSTDVNLYLTHYTNSAHILDIFKHQAVWTSCLSPHSLTLALKRQNKAVEEEEGPERSNREQKRPEERSVEEEPETHSKSGILTKKKKKRKKSALCGPRVLHFCVCAFLCSSTKLFHSHPQKVTPTRICIHDSYFLLKLQECTDGYHWDPQTQHCKDINECETIPEACKGEMKCFNHYGGYLCLPRSASVIPAHEPPNQIPTGVGNTSSEPFNPCPNGYEADRDSCVVYRTIQLVIQKQVVNSNVAHITCMVNCFDALTDVDECERDEHDCQPSQECINTEGSFTCQCPNGYRKVGTECIDIDECRYRYCQHRCVNVPGSFSCQCEPGFQLAGNNRSCIDVDECDMGAPCSQRCYNSYGTFVCRCEQGYELGPDGFACKDIDECSFSSYLCQHQCVNEPGKFSCVCPEGYQLLGTRLCQDMNECETGAHQCTDSQTCVNIHGGHHCFDTNRCQEPYVQVSNNRCVCPVSKTGCRDLPFSIVYRYMSITSERSVPSDIFQIQATIVYPGAYNTFRIRSGDDNGDFYIRQINNISAMLVLARAVTGPKEYVLDLEMVSVNHLVSYQTSSALRLTVYVGPYAF</sequence>
<keyword evidence="4" id="KW-0272">Extracellular matrix</keyword>
<dbReference type="GO" id="GO:0030855">
    <property type="term" value="P:epithelial cell differentiation"/>
    <property type="evidence" value="ECO:0007669"/>
    <property type="project" value="UniProtKB-ARBA"/>
</dbReference>
<dbReference type="InterPro" id="IPR000742">
    <property type="entry name" value="EGF"/>
</dbReference>
<dbReference type="InterPro" id="IPR026823">
    <property type="entry name" value="cEGF"/>
</dbReference>
<evidence type="ECO:0000313" key="15">
    <source>
        <dbReference type="Proteomes" id="UP001274896"/>
    </source>
</evidence>
<feature type="domain" description="EGF-like" evidence="13">
    <location>
        <begin position="765"/>
        <end position="804"/>
    </location>
</feature>
<evidence type="ECO:0000259" key="13">
    <source>
        <dbReference type="PROSITE" id="PS50026"/>
    </source>
</evidence>
<evidence type="ECO:0000256" key="11">
    <source>
        <dbReference type="PROSITE-ProRule" id="PRU00076"/>
    </source>
</evidence>
<comment type="subcellular location">
    <subcellularLocation>
        <location evidence="1">Secreted</location>
        <location evidence="1">Extracellular space</location>
        <location evidence="1">Extracellular matrix</location>
    </subcellularLocation>
</comment>
<comment type="caution">
    <text evidence="11">Lacks conserved residue(s) required for the propagation of feature annotation.</text>
</comment>
<dbReference type="PROSITE" id="PS01186">
    <property type="entry name" value="EGF_2"/>
    <property type="match status" value="4"/>
</dbReference>
<dbReference type="GO" id="GO:0031012">
    <property type="term" value="C:extracellular matrix"/>
    <property type="evidence" value="ECO:0007669"/>
    <property type="project" value="UniProtKB-ARBA"/>
</dbReference>
<dbReference type="PROSITE" id="PS50026">
    <property type="entry name" value="EGF_3"/>
    <property type="match status" value="3"/>
</dbReference>
<evidence type="ECO:0000256" key="6">
    <source>
        <dbReference type="ARBA" id="ARBA00022729"/>
    </source>
</evidence>
<organism evidence="14 15">
    <name type="scientific">Hemibagrus guttatus</name>
    <dbReference type="NCBI Taxonomy" id="175788"/>
    <lineage>
        <taxon>Eukaryota</taxon>
        <taxon>Metazoa</taxon>
        <taxon>Chordata</taxon>
        <taxon>Craniata</taxon>
        <taxon>Vertebrata</taxon>
        <taxon>Euteleostomi</taxon>
        <taxon>Actinopterygii</taxon>
        <taxon>Neopterygii</taxon>
        <taxon>Teleostei</taxon>
        <taxon>Ostariophysi</taxon>
        <taxon>Siluriformes</taxon>
        <taxon>Bagridae</taxon>
        <taxon>Hemibagrus</taxon>
    </lineage>
</organism>
<keyword evidence="15" id="KW-1185">Reference proteome</keyword>
<keyword evidence="8" id="KW-0106">Calcium</keyword>